<feature type="domain" description="G-protein coupled receptors family 1 profile" evidence="16">
    <location>
        <begin position="41"/>
        <end position="218"/>
    </location>
</feature>
<dbReference type="RefSeq" id="XP_015745331.2">
    <property type="nucleotide sequence ID" value="XM_015889845.2"/>
</dbReference>
<dbReference type="GO" id="GO:0004984">
    <property type="term" value="F:olfactory receptor activity"/>
    <property type="evidence" value="ECO:0007669"/>
    <property type="project" value="InterPro"/>
</dbReference>
<keyword evidence="17" id="KW-1185">Reference proteome</keyword>
<feature type="transmembrane region" description="Helical" evidence="15">
    <location>
        <begin position="313"/>
        <end position="331"/>
    </location>
</feature>
<keyword evidence="12 14" id="KW-0675">Receptor</keyword>
<dbReference type="GO" id="GO:0005886">
    <property type="term" value="C:plasma membrane"/>
    <property type="evidence" value="ECO:0007669"/>
    <property type="project" value="UniProtKB-SubCell"/>
</dbReference>
<evidence type="ECO:0000256" key="9">
    <source>
        <dbReference type="ARBA" id="ARBA00023040"/>
    </source>
</evidence>
<dbReference type="PANTHER" id="PTHR48001">
    <property type="entry name" value="OLFACTORY RECEPTOR"/>
    <property type="match status" value="1"/>
</dbReference>
<dbReference type="PRINTS" id="PR00237">
    <property type="entry name" value="GPCRRHODOPSN"/>
</dbReference>
<evidence type="ECO:0000313" key="18">
    <source>
        <dbReference type="RefSeq" id="XP_015745331.2"/>
    </source>
</evidence>
<dbReference type="Proteomes" id="UP000695026">
    <property type="component" value="Unplaced"/>
</dbReference>
<comment type="similarity">
    <text evidence="3 14">Belongs to the G-protein coupled receptor 1 family.</text>
</comment>
<keyword evidence="13 14" id="KW-0807">Transducer</keyword>
<feature type="transmembrane region" description="Helical" evidence="15">
    <location>
        <begin position="102"/>
        <end position="120"/>
    </location>
</feature>
<evidence type="ECO:0000256" key="5">
    <source>
        <dbReference type="ARBA" id="ARBA00022606"/>
    </source>
</evidence>
<reference evidence="18" key="1">
    <citation type="submission" date="2025-08" db="UniProtKB">
        <authorList>
            <consortium name="RefSeq"/>
        </authorList>
    </citation>
    <scope>IDENTIFICATION</scope>
    <source>
        <tissue evidence="18">Liver</tissue>
    </source>
</reference>
<dbReference type="PRINTS" id="PR00245">
    <property type="entry name" value="OLFACTORYR"/>
</dbReference>
<dbReference type="SUPFAM" id="SSF81321">
    <property type="entry name" value="Family A G protein-coupled receptor-like"/>
    <property type="match status" value="2"/>
</dbReference>
<dbReference type="OrthoDB" id="8772365at2759"/>
<keyword evidence="11" id="KW-1015">Disulfide bond</keyword>
<evidence type="ECO:0000256" key="7">
    <source>
        <dbReference type="ARBA" id="ARBA00022725"/>
    </source>
</evidence>
<dbReference type="InterPro" id="IPR000276">
    <property type="entry name" value="GPCR_Rhodpsn"/>
</dbReference>
<accession>A0A9F3QV43</accession>
<organism evidence="17 18">
    <name type="scientific">Python bivittatus</name>
    <name type="common">Burmese python</name>
    <name type="synonym">Python molurus bivittatus</name>
    <dbReference type="NCBI Taxonomy" id="176946"/>
    <lineage>
        <taxon>Eukaryota</taxon>
        <taxon>Metazoa</taxon>
        <taxon>Chordata</taxon>
        <taxon>Craniata</taxon>
        <taxon>Vertebrata</taxon>
        <taxon>Euteleostomi</taxon>
        <taxon>Lepidosauria</taxon>
        <taxon>Squamata</taxon>
        <taxon>Bifurcata</taxon>
        <taxon>Unidentata</taxon>
        <taxon>Episquamata</taxon>
        <taxon>Toxicofera</taxon>
        <taxon>Serpentes</taxon>
        <taxon>Henophidia</taxon>
        <taxon>Pythonidae</taxon>
        <taxon>Python</taxon>
    </lineage>
</organism>
<feature type="transmembrane region" description="Helical" evidence="15">
    <location>
        <begin position="445"/>
        <end position="465"/>
    </location>
</feature>
<evidence type="ECO:0000256" key="15">
    <source>
        <dbReference type="SAM" id="Phobius"/>
    </source>
</evidence>
<comment type="function">
    <text evidence="1">Odorant receptor.</text>
</comment>
<evidence type="ECO:0000256" key="1">
    <source>
        <dbReference type="ARBA" id="ARBA00002936"/>
    </source>
</evidence>
<dbReference type="Pfam" id="PF13853">
    <property type="entry name" value="7tm_4"/>
    <property type="match status" value="2"/>
</dbReference>
<evidence type="ECO:0000256" key="10">
    <source>
        <dbReference type="ARBA" id="ARBA00023136"/>
    </source>
</evidence>
<feature type="domain" description="G-protein coupled receptors family 1 profile" evidence="16">
    <location>
        <begin position="214"/>
        <end position="463"/>
    </location>
</feature>
<keyword evidence="6 14" id="KW-0812">Transmembrane</keyword>
<evidence type="ECO:0000256" key="2">
    <source>
        <dbReference type="ARBA" id="ARBA00004651"/>
    </source>
</evidence>
<evidence type="ECO:0000256" key="14">
    <source>
        <dbReference type="RuleBase" id="RU000688"/>
    </source>
</evidence>
<dbReference type="Gene3D" id="1.20.1070.10">
    <property type="entry name" value="Rhodopsin 7-helix transmembrane proteins"/>
    <property type="match status" value="2"/>
</dbReference>
<evidence type="ECO:0000256" key="8">
    <source>
        <dbReference type="ARBA" id="ARBA00022989"/>
    </source>
</evidence>
<evidence type="ECO:0000256" key="4">
    <source>
        <dbReference type="ARBA" id="ARBA00022475"/>
    </source>
</evidence>
<feature type="transmembrane region" description="Helical" evidence="15">
    <location>
        <begin position="25"/>
        <end position="48"/>
    </location>
</feature>
<dbReference type="InterPro" id="IPR017452">
    <property type="entry name" value="GPCR_Rhodpsn_7TM"/>
</dbReference>
<feature type="transmembrane region" description="Helical" evidence="15">
    <location>
        <begin position="233"/>
        <end position="255"/>
    </location>
</feature>
<dbReference type="GO" id="GO:0004930">
    <property type="term" value="F:G protein-coupled receptor activity"/>
    <property type="evidence" value="ECO:0007669"/>
    <property type="project" value="UniProtKB-KW"/>
</dbReference>
<dbReference type="FunFam" id="1.20.1070.10:FF:000082">
    <property type="entry name" value="Olfactory receptor 1A1"/>
    <property type="match status" value="2"/>
</dbReference>
<evidence type="ECO:0000256" key="6">
    <source>
        <dbReference type="ARBA" id="ARBA00022692"/>
    </source>
</evidence>
<name>A0A9F3QV43_PYTBI</name>
<protein>
    <submittedName>
        <fullName evidence="18">Olfactory receptor 1361-like</fullName>
    </submittedName>
</protein>
<feature type="transmembrane region" description="Helical" evidence="15">
    <location>
        <begin position="198"/>
        <end position="221"/>
    </location>
</feature>
<keyword evidence="10 15" id="KW-0472">Membrane</keyword>
<dbReference type="CDD" id="cd15235">
    <property type="entry name" value="7tmA_OR1A-like"/>
    <property type="match status" value="1"/>
</dbReference>
<evidence type="ECO:0000256" key="13">
    <source>
        <dbReference type="ARBA" id="ARBA00023224"/>
    </source>
</evidence>
<dbReference type="KEGG" id="pbi:103067488"/>
<evidence type="ECO:0000256" key="3">
    <source>
        <dbReference type="ARBA" id="ARBA00010663"/>
    </source>
</evidence>
<dbReference type="InterPro" id="IPR000725">
    <property type="entry name" value="Olfact_rcpt"/>
</dbReference>
<feature type="transmembrane region" description="Helical" evidence="15">
    <location>
        <begin position="275"/>
        <end position="293"/>
    </location>
</feature>
<dbReference type="AlphaFoldDB" id="A0A9F3QV43"/>
<keyword evidence="8 15" id="KW-1133">Transmembrane helix</keyword>
<evidence type="ECO:0000313" key="17">
    <source>
        <dbReference type="Proteomes" id="UP000695026"/>
    </source>
</evidence>
<dbReference type="FunFam" id="1.10.1220.70:FF:000001">
    <property type="entry name" value="Olfactory receptor"/>
    <property type="match status" value="1"/>
</dbReference>
<keyword evidence="5" id="KW-0716">Sensory transduction</keyword>
<dbReference type="OMA" id="METNNRT"/>
<comment type="subcellular location">
    <subcellularLocation>
        <location evidence="2">Cell membrane</location>
        <topology evidence="2">Multi-pass membrane protein</topology>
    </subcellularLocation>
</comment>
<evidence type="ECO:0000259" key="16">
    <source>
        <dbReference type="PROSITE" id="PS50262"/>
    </source>
</evidence>
<sequence>METNNRTVMSDFILLGISSQQEWNILLFAIFLTMYVITVLGNLIIILAIRLDSHLHTPMYYFLSNLSLVDICFTSTTVPKMLAGEFSGKRKISYGGCLSQMYFFIAFGVTDSFLLASMALDRYVAICQPLRYATMMRKQICLSLVVTSWLASHLHSLLHTLLMSRLSFCASSHMETNNRTVMSDFILLGISSQQEWNILLFAIFLTMYVITVLGNLIIILAIRLDSHLHTPMYYFLSNLSLVDICFTSTTVPKMLAGEFSGKRKISYGGCLSQMYFFIAFGVTDSFLLASMALDRYVAICQPLRYATMMRKQICLSLVVTSWLASHLHSLLHTLLMSRLSFCASSHVPHFFCDVFPLLKISCSNTALNTLVVHSEGAFIVNGALMVIGLSYAHILMAVLRVPSAKGKKKAFSTCGSHLTVVSLFYGTVIWVYFQPSSNFSAKTDTLAAIMYTMVTPMLNPFIYTLRNDRMKEALRKLFRRKVNTQDM</sequence>
<dbReference type="PROSITE" id="PS50262">
    <property type="entry name" value="G_PROTEIN_RECEP_F1_2"/>
    <property type="match status" value="2"/>
</dbReference>
<feature type="transmembrane region" description="Helical" evidence="15">
    <location>
        <begin position="378"/>
        <end position="399"/>
    </location>
</feature>
<evidence type="ECO:0000256" key="11">
    <source>
        <dbReference type="ARBA" id="ARBA00023157"/>
    </source>
</evidence>
<keyword evidence="9 14" id="KW-0297">G-protein coupled receptor</keyword>
<proteinExistence type="inferred from homology"/>
<dbReference type="PROSITE" id="PS00237">
    <property type="entry name" value="G_PROTEIN_RECEP_F1_1"/>
    <property type="match status" value="1"/>
</dbReference>
<feature type="transmembrane region" description="Helical" evidence="15">
    <location>
        <begin position="411"/>
        <end position="433"/>
    </location>
</feature>
<gene>
    <name evidence="18" type="primary">LOC103067488</name>
</gene>
<evidence type="ECO:0000256" key="12">
    <source>
        <dbReference type="ARBA" id="ARBA00023170"/>
    </source>
</evidence>
<keyword evidence="4" id="KW-1003">Cell membrane</keyword>
<keyword evidence="7" id="KW-0552">Olfaction</keyword>
<dbReference type="GeneID" id="103067488"/>
<feature type="transmembrane region" description="Helical" evidence="15">
    <location>
        <begin position="140"/>
        <end position="158"/>
    </location>
</feature>